<dbReference type="InterPro" id="IPR053853">
    <property type="entry name" value="FitA-like_RHH"/>
</dbReference>
<evidence type="ECO:0000259" key="1">
    <source>
        <dbReference type="Pfam" id="PF22513"/>
    </source>
</evidence>
<dbReference type="InterPro" id="IPR013321">
    <property type="entry name" value="Arc_rbn_hlx_hlx"/>
</dbReference>
<dbReference type="Proteomes" id="UP000274556">
    <property type="component" value="Unassembled WGS sequence"/>
</dbReference>
<comment type="caution">
    <text evidence="2">The sequence shown here is derived from an EMBL/GenBank/DDBJ whole genome shotgun (WGS) entry which is preliminary data.</text>
</comment>
<protein>
    <recommendedName>
        <fullName evidence="1">Antitoxin FitA-like ribbon-helix-helix domain-containing protein</fullName>
    </recommendedName>
</protein>
<evidence type="ECO:0000313" key="3">
    <source>
        <dbReference type="Proteomes" id="UP000274556"/>
    </source>
</evidence>
<sequence length="87" mass="10013">MHTLVLRNVPDDIYRQLKESAAIHRRSMTQEAILSLQAGLEGQDASRARASPEETLDWLRREVWPLPVLDRRTDDEILGYNTDGHFA</sequence>
<organism evidence="2 3">
    <name type="scientific">Thiocapsa rosea</name>
    <dbReference type="NCBI Taxonomy" id="69360"/>
    <lineage>
        <taxon>Bacteria</taxon>
        <taxon>Pseudomonadati</taxon>
        <taxon>Pseudomonadota</taxon>
        <taxon>Gammaproteobacteria</taxon>
        <taxon>Chromatiales</taxon>
        <taxon>Chromatiaceae</taxon>
        <taxon>Thiocapsa</taxon>
    </lineage>
</organism>
<dbReference type="GO" id="GO:0006355">
    <property type="term" value="P:regulation of DNA-templated transcription"/>
    <property type="evidence" value="ECO:0007669"/>
    <property type="project" value="InterPro"/>
</dbReference>
<dbReference type="OrthoDB" id="2389872at2"/>
<feature type="domain" description="Antitoxin FitA-like ribbon-helix-helix" evidence="1">
    <location>
        <begin position="3"/>
        <end position="37"/>
    </location>
</feature>
<reference evidence="2 3" key="1">
    <citation type="submission" date="2018-10" db="EMBL/GenBank/DDBJ databases">
        <title>Genomic Encyclopedia of Archaeal and Bacterial Type Strains, Phase II (KMG-II): from individual species to whole genera.</title>
        <authorList>
            <person name="Goeker M."/>
        </authorList>
    </citation>
    <scope>NUCLEOTIDE SEQUENCE [LARGE SCALE GENOMIC DNA]</scope>
    <source>
        <strain evidence="2 3">DSM 235</strain>
    </source>
</reference>
<dbReference type="RefSeq" id="WP_120796853.1">
    <property type="nucleotide sequence ID" value="NZ_RBXL01000001.1"/>
</dbReference>
<keyword evidence="3" id="KW-1185">Reference proteome</keyword>
<dbReference type="Pfam" id="PF22513">
    <property type="entry name" value="FitA-like_RHH"/>
    <property type="match status" value="1"/>
</dbReference>
<dbReference type="SUPFAM" id="SSF47598">
    <property type="entry name" value="Ribbon-helix-helix"/>
    <property type="match status" value="1"/>
</dbReference>
<accession>A0A495V4S8</accession>
<gene>
    <name evidence="2" type="ORF">BDD21_1793</name>
</gene>
<dbReference type="InterPro" id="IPR010985">
    <property type="entry name" value="Ribbon_hlx_hlx"/>
</dbReference>
<dbReference type="EMBL" id="RBXL01000001">
    <property type="protein sequence ID" value="RKT44411.1"/>
    <property type="molecule type" value="Genomic_DNA"/>
</dbReference>
<name>A0A495V4S8_9GAMM</name>
<evidence type="ECO:0000313" key="2">
    <source>
        <dbReference type="EMBL" id="RKT44411.1"/>
    </source>
</evidence>
<proteinExistence type="predicted"/>
<dbReference type="Gene3D" id="1.10.1220.10">
    <property type="entry name" value="Met repressor-like"/>
    <property type="match status" value="1"/>
</dbReference>
<dbReference type="AlphaFoldDB" id="A0A495V4S8"/>